<accession>A0AAV2B7D6</accession>
<keyword evidence="2" id="KW-1185">Reference proteome</keyword>
<protein>
    <submittedName>
        <fullName evidence="1">Uncharacterized protein</fullName>
    </submittedName>
</protein>
<reference evidence="1 2" key="1">
    <citation type="submission" date="2024-04" db="EMBL/GenBank/DDBJ databases">
        <authorList>
            <person name="Rising A."/>
            <person name="Reimegard J."/>
            <person name="Sonavane S."/>
            <person name="Akerstrom W."/>
            <person name="Nylinder S."/>
            <person name="Hedman E."/>
            <person name="Kallberg Y."/>
        </authorList>
    </citation>
    <scope>NUCLEOTIDE SEQUENCE [LARGE SCALE GENOMIC DNA]</scope>
</reference>
<evidence type="ECO:0000313" key="2">
    <source>
        <dbReference type="Proteomes" id="UP001497382"/>
    </source>
</evidence>
<sequence length="38" mass="4575">MDKTLGAKYMQMIDVKNFLRKPQFIRTFIFNCCWPCSV</sequence>
<dbReference type="EMBL" id="CAXIEN010000300">
    <property type="protein sequence ID" value="CAL1292165.1"/>
    <property type="molecule type" value="Genomic_DNA"/>
</dbReference>
<dbReference type="Proteomes" id="UP001497382">
    <property type="component" value="Unassembled WGS sequence"/>
</dbReference>
<organism evidence="1 2">
    <name type="scientific">Larinioides sclopetarius</name>
    <dbReference type="NCBI Taxonomy" id="280406"/>
    <lineage>
        <taxon>Eukaryota</taxon>
        <taxon>Metazoa</taxon>
        <taxon>Ecdysozoa</taxon>
        <taxon>Arthropoda</taxon>
        <taxon>Chelicerata</taxon>
        <taxon>Arachnida</taxon>
        <taxon>Araneae</taxon>
        <taxon>Araneomorphae</taxon>
        <taxon>Entelegynae</taxon>
        <taxon>Araneoidea</taxon>
        <taxon>Araneidae</taxon>
        <taxon>Larinioides</taxon>
    </lineage>
</organism>
<comment type="caution">
    <text evidence="1">The sequence shown here is derived from an EMBL/GenBank/DDBJ whole genome shotgun (WGS) entry which is preliminary data.</text>
</comment>
<gene>
    <name evidence="1" type="ORF">LARSCL_LOCUS17515</name>
</gene>
<dbReference type="AlphaFoldDB" id="A0AAV2B7D6"/>
<name>A0AAV2B7D6_9ARAC</name>
<proteinExistence type="predicted"/>
<evidence type="ECO:0000313" key="1">
    <source>
        <dbReference type="EMBL" id="CAL1292165.1"/>
    </source>
</evidence>